<evidence type="ECO:0000313" key="9">
    <source>
        <dbReference type="EMBL" id="GFN96556.1"/>
    </source>
</evidence>
<evidence type="ECO:0000256" key="7">
    <source>
        <dbReference type="SAM" id="MobiDB-lite"/>
    </source>
</evidence>
<feature type="transmembrane region" description="Helical" evidence="8">
    <location>
        <begin position="146"/>
        <end position="164"/>
    </location>
</feature>
<evidence type="ECO:0000256" key="6">
    <source>
        <dbReference type="ARBA" id="ARBA00023136"/>
    </source>
</evidence>
<feature type="compositionally biased region" description="Basic and acidic residues" evidence="7">
    <location>
        <begin position="118"/>
        <end position="130"/>
    </location>
</feature>
<name>A0AAV3ZMZ2_9GAST</name>
<comment type="subcellular location">
    <subcellularLocation>
        <location evidence="1">Endomembrane system</location>
        <topology evidence="1">Multi-pass membrane protein</topology>
    </subcellularLocation>
    <subcellularLocation>
        <location evidence="2">Golgi apparatus membrane</location>
    </subcellularLocation>
</comment>
<dbReference type="InterPro" id="IPR045891">
    <property type="entry name" value="ZIP9"/>
</dbReference>
<organism evidence="9 10">
    <name type="scientific">Plakobranchus ocellatus</name>
    <dbReference type="NCBI Taxonomy" id="259542"/>
    <lineage>
        <taxon>Eukaryota</taxon>
        <taxon>Metazoa</taxon>
        <taxon>Spiralia</taxon>
        <taxon>Lophotrochozoa</taxon>
        <taxon>Mollusca</taxon>
        <taxon>Gastropoda</taxon>
        <taxon>Heterobranchia</taxon>
        <taxon>Euthyneura</taxon>
        <taxon>Panpulmonata</taxon>
        <taxon>Sacoglossa</taxon>
        <taxon>Placobranchoidea</taxon>
        <taxon>Plakobranchidae</taxon>
        <taxon>Plakobranchus</taxon>
    </lineage>
</organism>
<evidence type="ECO:0000256" key="5">
    <source>
        <dbReference type="ARBA" id="ARBA00023034"/>
    </source>
</evidence>
<keyword evidence="10" id="KW-1185">Reference proteome</keyword>
<dbReference type="GO" id="GO:0000139">
    <property type="term" value="C:Golgi membrane"/>
    <property type="evidence" value="ECO:0007669"/>
    <property type="project" value="UniProtKB-SubCell"/>
</dbReference>
<dbReference type="Proteomes" id="UP000735302">
    <property type="component" value="Unassembled WGS sequence"/>
</dbReference>
<gene>
    <name evidence="9" type="ORF">PoB_002306200</name>
</gene>
<dbReference type="Pfam" id="PF02535">
    <property type="entry name" value="Zip"/>
    <property type="match status" value="1"/>
</dbReference>
<evidence type="ECO:0000313" key="10">
    <source>
        <dbReference type="Proteomes" id="UP000735302"/>
    </source>
</evidence>
<dbReference type="PANTHER" id="PTHR16133">
    <property type="entry name" value="SOLUTE CARRIER FAMILY 39 ZINC TRANSPORTER , MEMBER 9-RELATED"/>
    <property type="match status" value="1"/>
</dbReference>
<feature type="transmembrane region" description="Helical" evidence="8">
    <location>
        <begin position="345"/>
        <end position="362"/>
    </location>
</feature>
<dbReference type="GO" id="GO:0046873">
    <property type="term" value="F:metal ion transmembrane transporter activity"/>
    <property type="evidence" value="ECO:0007669"/>
    <property type="project" value="InterPro"/>
</dbReference>
<keyword evidence="5" id="KW-0333">Golgi apparatus</keyword>
<keyword evidence="4 8" id="KW-1133">Transmembrane helix</keyword>
<dbReference type="EMBL" id="BLXT01002683">
    <property type="protein sequence ID" value="GFN96556.1"/>
    <property type="molecule type" value="Genomic_DNA"/>
</dbReference>
<feature type="transmembrane region" description="Helical" evidence="8">
    <location>
        <begin position="35"/>
        <end position="55"/>
    </location>
</feature>
<keyword evidence="3 8" id="KW-0812">Transmembrane</keyword>
<feature type="transmembrane region" description="Helical" evidence="8">
    <location>
        <begin position="225"/>
        <end position="250"/>
    </location>
</feature>
<dbReference type="InterPro" id="IPR003689">
    <property type="entry name" value="ZIP"/>
</dbReference>
<proteinExistence type="predicted"/>
<evidence type="ECO:0000256" key="8">
    <source>
        <dbReference type="SAM" id="Phobius"/>
    </source>
</evidence>
<feature type="transmembrane region" description="Helical" evidence="8">
    <location>
        <begin position="6"/>
        <end position="28"/>
    </location>
</feature>
<evidence type="ECO:0000256" key="1">
    <source>
        <dbReference type="ARBA" id="ARBA00004127"/>
    </source>
</evidence>
<comment type="caution">
    <text evidence="9">The sequence shown here is derived from an EMBL/GenBank/DDBJ whole genome shotgun (WGS) entry which is preliminary data.</text>
</comment>
<feature type="region of interest" description="Disordered" evidence="7">
    <location>
        <begin position="118"/>
        <end position="142"/>
    </location>
</feature>
<accession>A0AAV3ZMZ2</accession>
<keyword evidence="6 8" id="KW-0472">Membrane</keyword>
<dbReference type="GO" id="GO:0006829">
    <property type="term" value="P:zinc ion transport"/>
    <property type="evidence" value="ECO:0007669"/>
    <property type="project" value="InterPro"/>
</dbReference>
<evidence type="ECO:0000256" key="4">
    <source>
        <dbReference type="ARBA" id="ARBA00022989"/>
    </source>
</evidence>
<evidence type="ECO:0000256" key="2">
    <source>
        <dbReference type="ARBA" id="ARBA00004394"/>
    </source>
</evidence>
<feature type="transmembrane region" description="Helical" evidence="8">
    <location>
        <begin position="262"/>
        <end position="281"/>
    </location>
</feature>
<evidence type="ECO:0000256" key="3">
    <source>
        <dbReference type="ARBA" id="ARBA00022692"/>
    </source>
</evidence>
<dbReference type="AlphaFoldDB" id="A0AAV3ZMZ2"/>
<reference evidence="9 10" key="1">
    <citation type="journal article" date="2021" name="Elife">
        <title>Chloroplast acquisition without the gene transfer in kleptoplastic sea slugs, Plakobranchus ocellatus.</title>
        <authorList>
            <person name="Maeda T."/>
            <person name="Takahashi S."/>
            <person name="Yoshida T."/>
            <person name="Shimamura S."/>
            <person name="Takaki Y."/>
            <person name="Nagai Y."/>
            <person name="Toyoda A."/>
            <person name="Suzuki Y."/>
            <person name="Arimoto A."/>
            <person name="Ishii H."/>
            <person name="Satoh N."/>
            <person name="Nishiyama T."/>
            <person name="Hasebe M."/>
            <person name="Maruyama T."/>
            <person name="Minagawa J."/>
            <person name="Obokata J."/>
            <person name="Shigenobu S."/>
        </authorList>
    </citation>
    <scope>NUCLEOTIDE SEQUENCE [LARGE SCALE GENOMIC DNA]</scope>
</reference>
<dbReference type="PANTHER" id="PTHR16133:SF0">
    <property type="entry name" value="ZINC_IRON REGULATED TRANSPORTER-RELATED PROTEIN 102B, ISOFORM E"/>
    <property type="match status" value="1"/>
</dbReference>
<feature type="transmembrane region" description="Helical" evidence="8">
    <location>
        <begin position="293"/>
        <end position="315"/>
    </location>
</feature>
<protein>
    <submittedName>
        <fullName evidence="9">Zinc transporter zip9-like</fullName>
    </submittedName>
</protein>
<sequence length="364" mass="38493">MDDIFTLLSLSLAMLVGCYLAGVIPLTISLSEDKLKLVTVLGAGLLVGTALAVIIPEGVHAMYVNGQGHGHDDHHVHKKDLSLVVNPIDAGGAHQADSPALINLGPDDHIVGAEKREMPEAQKEGHETGHASHSHHHDMSEEHSKIGVSLVLGFIFMLLVDQIGGSMHSHGGSSVSTSTSSSDLESAVVGVQQNRNKMTATLGLVVHAAADGIALGAAIKLSETHITMIVFIAIMLHKAPAAFGLVSFLLHEGLDRTRIRKHLAAFSAAAPLLAIITYLGLSQQSKESLADMHTTGIAMLFSAGTFLYVATVHVLPEISTSHTQHKTSDGTVIVREHKGFKKVELFTLVLGSLLPVVLALGHKH</sequence>